<organism evidence="2 3">
    <name type="scientific">Saguinus oedipus</name>
    <name type="common">Cotton-top tamarin</name>
    <name type="synonym">Oedipomidas oedipus</name>
    <dbReference type="NCBI Taxonomy" id="9490"/>
    <lineage>
        <taxon>Eukaryota</taxon>
        <taxon>Metazoa</taxon>
        <taxon>Chordata</taxon>
        <taxon>Craniata</taxon>
        <taxon>Vertebrata</taxon>
        <taxon>Euteleostomi</taxon>
        <taxon>Mammalia</taxon>
        <taxon>Eutheria</taxon>
        <taxon>Euarchontoglires</taxon>
        <taxon>Primates</taxon>
        <taxon>Haplorrhini</taxon>
        <taxon>Platyrrhini</taxon>
        <taxon>Cebidae</taxon>
        <taxon>Callitrichinae</taxon>
        <taxon>Saguinus</taxon>
    </lineage>
</organism>
<evidence type="ECO:0000313" key="2">
    <source>
        <dbReference type="EMBL" id="KAK2109750.1"/>
    </source>
</evidence>
<reference evidence="2 3" key="1">
    <citation type="submission" date="2023-05" db="EMBL/GenBank/DDBJ databases">
        <title>B98-5 Cell Line De Novo Hybrid Assembly: An Optical Mapping Approach.</title>
        <authorList>
            <person name="Kananen K."/>
            <person name="Auerbach J.A."/>
            <person name="Kautto E."/>
            <person name="Blachly J.S."/>
        </authorList>
    </citation>
    <scope>NUCLEOTIDE SEQUENCE [LARGE SCALE GENOMIC DNA]</scope>
    <source>
        <strain evidence="2">B95-8</strain>
        <tissue evidence="2">Cell line</tissue>
    </source>
</reference>
<name>A0ABQ9VKQ8_SAGOE</name>
<feature type="region of interest" description="Disordered" evidence="1">
    <location>
        <begin position="58"/>
        <end position="89"/>
    </location>
</feature>
<gene>
    <name evidence="2" type="ORF">P7K49_009496</name>
</gene>
<dbReference type="EMBL" id="JASSZA010000005">
    <property type="protein sequence ID" value="KAK2109750.1"/>
    <property type="molecule type" value="Genomic_DNA"/>
</dbReference>
<evidence type="ECO:0000313" key="3">
    <source>
        <dbReference type="Proteomes" id="UP001266305"/>
    </source>
</evidence>
<proteinExistence type="predicted"/>
<dbReference type="Proteomes" id="UP001266305">
    <property type="component" value="Unassembled WGS sequence"/>
</dbReference>
<protein>
    <submittedName>
        <fullName evidence="2">Uncharacterized protein</fullName>
    </submittedName>
</protein>
<accession>A0ABQ9VKQ8</accession>
<comment type="caution">
    <text evidence="2">The sequence shown here is derived from an EMBL/GenBank/DDBJ whole genome shotgun (WGS) entry which is preliminary data.</text>
</comment>
<feature type="region of interest" description="Disordered" evidence="1">
    <location>
        <begin position="174"/>
        <end position="229"/>
    </location>
</feature>
<keyword evidence="3" id="KW-1185">Reference proteome</keyword>
<evidence type="ECO:0000256" key="1">
    <source>
        <dbReference type="SAM" id="MobiDB-lite"/>
    </source>
</evidence>
<sequence length="229" mass="24607">MPRSFLVKKIKGDGFQCSGVPAPTYHPLETAYVLPGSRGPPGDNGEWDRGAAGCWEERRGELGPSPTWATRRGARQETPGGDLPGLVRLPGFPRAVRAGQGLGRTKGKWPVEEDKLAAWGFLKRRTEAQGHGRAGLRAGRTEGGPGAMPKLGILCSKLIETEILGYGSLKGLTQSSEIPPPEAPLDLSPGQLRKPREAQRISHAQPKLQAVPQEGGKRMPCLEFSPKKV</sequence>